<dbReference type="EMBL" id="SHNN01000001">
    <property type="protein sequence ID" value="MCX2980028.1"/>
    <property type="molecule type" value="Genomic_DNA"/>
</dbReference>
<dbReference type="NCBIfam" id="TIGR01510">
    <property type="entry name" value="coaD_prev_kdtB"/>
    <property type="match status" value="1"/>
</dbReference>
<feature type="binding site" evidence="9">
    <location>
        <begin position="88"/>
        <end position="90"/>
    </location>
    <ligand>
        <name>ATP</name>
        <dbReference type="ChEBI" id="CHEBI:30616"/>
    </ligand>
</feature>
<feature type="binding site" evidence="9">
    <location>
        <position position="98"/>
    </location>
    <ligand>
        <name>ATP</name>
        <dbReference type="ChEBI" id="CHEBI:30616"/>
    </ligand>
</feature>
<evidence type="ECO:0000256" key="7">
    <source>
        <dbReference type="ARBA" id="ARBA00022993"/>
    </source>
</evidence>
<keyword evidence="12" id="KW-1185">Reference proteome</keyword>
<comment type="cofactor">
    <cofactor evidence="9">
        <name>Mg(2+)</name>
        <dbReference type="ChEBI" id="CHEBI:18420"/>
    </cofactor>
</comment>
<feature type="binding site" evidence="9">
    <location>
        <position position="9"/>
    </location>
    <ligand>
        <name>substrate</name>
    </ligand>
</feature>
<evidence type="ECO:0000256" key="1">
    <source>
        <dbReference type="ARBA" id="ARBA00022490"/>
    </source>
</evidence>
<feature type="binding site" evidence="9">
    <location>
        <position position="73"/>
    </location>
    <ligand>
        <name>substrate</name>
    </ligand>
</feature>
<dbReference type="Proteomes" id="UP001143362">
    <property type="component" value="Unassembled WGS sequence"/>
</dbReference>
<dbReference type="HAMAP" id="MF_00151">
    <property type="entry name" value="PPAT_bact"/>
    <property type="match status" value="1"/>
</dbReference>
<evidence type="ECO:0000256" key="2">
    <source>
        <dbReference type="ARBA" id="ARBA00022679"/>
    </source>
</evidence>
<comment type="subunit">
    <text evidence="9">Homohexamer.</text>
</comment>
<dbReference type="GO" id="GO:0004595">
    <property type="term" value="F:pantetheine-phosphate adenylyltransferase activity"/>
    <property type="evidence" value="ECO:0007669"/>
    <property type="project" value="UniProtKB-EC"/>
</dbReference>
<gene>
    <name evidence="9" type="primary">coaD</name>
    <name evidence="11" type="ORF">EYC98_04015</name>
</gene>
<comment type="similarity">
    <text evidence="9">Belongs to the bacterial CoaD family.</text>
</comment>
<organism evidence="11 12">
    <name type="scientific">Candidatus Litorirhabdus singularis</name>
    <dbReference type="NCBI Taxonomy" id="2518993"/>
    <lineage>
        <taxon>Bacteria</taxon>
        <taxon>Pseudomonadati</taxon>
        <taxon>Pseudomonadota</taxon>
        <taxon>Gammaproteobacteria</taxon>
        <taxon>Cellvibrionales</taxon>
        <taxon>Halieaceae</taxon>
        <taxon>Candidatus Litorirhabdus</taxon>
    </lineage>
</organism>
<comment type="pathway">
    <text evidence="9">Cofactor biosynthesis; coenzyme A biosynthesis; CoA from (R)-pantothenate: step 4/5.</text>
</comment>
<evidence type="ECO:0000313" key="12">
    <source>
        <dbReference type="Proteomes" id="UP001143362"/>
    </source>
</evidence>
<dbReference type="RefSeq" id="WP_279244009.1">
    <property type="nucleotide sequence ID" value="NZ_SHNN01000001.1"/>
</dbReference>
<dbReference type="NCBIfam" id="TIGR00125">
    <property type="entry name" value="cyt_tran_rel"/>
    <property type="match status" value="1"/>
</dbReference>
<dbReference type="PANTHER" id="PTHR21342:SF1">
    <property type="entry name" value="PHOSPHOPANTETHEINE ADENYLYLTRANSFERASE"/>
    <property type="match status" value="1"/>
</dbReference>
<dbReference type="Gene3D" id="3.40.50.620">
    <property type="entry name" value="HUPs"/>
    <property type="match status" value="1"/>
</dbReference>
<feature type="binding site" evidence="9">
    <location>
        <position position="87"/>
    </location>
    <ligand>
        <name>substrate</name>
    </ligand>
</feature>
<keyword evidence="5 9" id="KW-0067">ATP-binding</keyword>
<accession>A0ABT3TCM7</accession>
<name>A0ABT3TCM7_9GAMM</name>
<evidence type="ECO:0000256" key="6">
    <source>
        <dbReference type="ARBA" id="ARBA00022842"/>
    </source>
</evidence>
<evidence type="ECO:0000256" key="4">
    <source>
        <dbReference type="ARBA" id="ARBA00022741"/>
    </source>
</evidence>
<evidence type="ECO:0000259" key="10">
    <source>
        <dbReference type="Pfam" id="PF01467"/>
    </source>
</evidence>
<feature type="binding site" evidence="9">
    <location>
        <begin position="9"/>
        <end position="10"/>
    </location>
    <ligand>
        <name>ATP</name>
        <dbReference type="ChEBI" id="CHEBI:30616"/>
    </ligand>
</feature>
<proteinExistence type="inferred from homology"/>
<dbReference type="InterPro" id="IPR014729">
    <property type="entry name" value="Rossmann-like_a/b/a_fold"/>
</dbReference>
<dbReference type="PRINTS" id="PR01020">
    <property type="entry name" value="LPSBIOSNTHSS"/>
</dbReference>
<evidence type="ECO:0000256" key="5">
    <source>
        <dbReference type="ARBA" id="ARBA00022840"/>
    </source>
</evidence>
<comment type="catalytic activity">
    <reaction evidence="8 9">
        <text>(R)-4'-phosphopantetheine + ATP + H(+) = 3'-dephospho-CoA + diphosphate</text>
        <dbReference type="Rhea" id="RHEA:19801"/>
        <dbReference type="ChEBI" id="CHEBI:15378"/>
        <dbReference type="ChEBI" id="CHEBI:30616"/>
        <dbReference type="ChEBI" id="CHEBI:33019"/>
        <dbReference type="ChEBI" id="CHEBI:57328"/>
        <dbReference type="ChEBI" id="CHEBI:61723"/>
        <dbReference type="EC" id="2.7.7.3"/>
    </reaction>
</comment>
<feature type="binding site" evidence="9">
    <location>
        <begin position="123"/>
        <end position="129"/>
    </location>
    <ligand>
        <name>ATP</name>
        <dbReference type="ChEBI" id="CHEBI:30616"/>
    </ligand>
</feature>
<sequence>MNKIIYPGTFDPITNGHVDLVERAAKMFDQVVVAIAYSEKKTPLFTLDDRIDLCEQSLSHLNNIEVCGFSNLLTDFAKSHDARCVLRGLRTVTDFEYEFQLANMNRAMYPEFESVFLTPSVDLSYISSSLVREIASMGGDITHFVPTPVHTALTVKFS</sequence>
<dbReference type="PANTHER" id="PTHR21342">
    <property type="entry name" value="PHOSPHOPANTETHEINE ADENYLYLTRANSFERASE"/>
    <property type="match status" value="1"/>
</dbReference>
<evidence type="ECO:0000256" key="9">
    <source>
        <dbReference type="HAMAP-Rule" id="MF_00151"/>
    </source>
</evidence>
<feature type="binding site" evidence="9">
    <location>
        <position position="17"/>
    </location>
    <ligand>
        <name>ATP</name>
        <dbReference type="ChEBI" id="CHEBI:30616"/>
    </ligand>
</feature>
<dbReference type="Pfam" id="PF01467">
    <property type="entry name" value="CTP_transf_like"/>
    <property type="match status" value="1"/>
</dbReference>
<keyword evidence="3 9" id="KW-0548">Nucleotidyltransferase</keyword>
<evidence type="ECO:0000313" key="11">
    <source>
        <dbReference type="EMBL" id="MCX2980028.1"/>
    </source>
</evidence>
<keyword evidence="6 9" id="KW-0460">Magnesium</keyword>
<keyword evidence="4 9" id="KW-0547">Nucleotide-binding</keyword>
<evidence type="ECO:0000256" key="8">
    <source>
        <dbReference type="ARBA" id="ARBA00029346"/>
    </source>
</evidence>
<dbReference type="CDD" id="cd02163">
    <property type="entry name" value="PPAT"/>
    <property type="match status" value="1"/>
</dbReference>
<keyword evidence="2 9" id="KW-0808">Transferase</keyword>
<feature type="site" description="Transition state stabilizer" evidence="9">
    <location>
        <position position="17"/>
    </location>
</feature>
<evidence type="ECO:0000256" key="3">
    <source>
        <dbReference type="ARBA" id="ARBA00022695"/>
    </source>
</evidence>
<dbReference type="InterPro" id="IPR004821">
    <property type="entry name" value="Cyt_trans-like"/>
</dbReference>
<comment type="function">
    <text evidence="9">Reversibly transfers an adenylyl group from ATP to 4'-phosphopantetheine, yielding dephospho-CoA (dPCoA) and pyrophosphate.</text>
</comment>
<protein>
    <recommendedName>
        <fullName evidence="9">Phosphopantetheine adenylyltransferase</fullName>
        <ecNumber evidence="9">2.7.7.3</ecNumber>
    </recommendedName>
    <alternativeName>
        <fullName evidence="9">Dephospho-CoA pyrophosphorylase</fullName>
    </alternativeName>
    <alternativeName>
        <fullName evidence="9">Pantetheine-phosphate adenylyltransferase</fullName>
        <shortName evidence="9">PPAT</shortName>
    </alternativeName>
</protein>
<dbReference type="EC" id="2.7.7.3" evidence="9"/>
<feature type="domain" description="Cytidyltransferase-like" evidence="10">
    <location>
        <begin position="5"/>
        <end position="133"/>
    </location>
</feature>
<feature type="binding site" evidence="9">
    <location>
        <position position="41"/>
    </location>
    <ligand>
        <name>substrate</name>
    </ligand>
</feature>
<comment type="caution">
    <text evidence="11">The sequence shown here is derived from an EMBL/GenBank/DDBJ whole genome shotgun (WGS) entry which is preliminary data.</text>
</comment>
<dbReference type="SUPFAM" id="SSF52374">
    <property type="entry name" value="Nucleotidylyl transferase"/>
    <property type="match status" value="1"/>
</dbReference>
<comment type="subcellular location">
    <subcellularLocation>
        <location evidence="9">Cytoplasm</location>
    </subcellularLocation>
</comment>
<keyword evidence="1 9" id="KW-0963">Cytoplasm</keyword>
<dbReference type="InterPro" id="IPR001980">
    <property type="entry name" value="PPAT"/>
</dbReference>
<reference evidence="11" key="1">
    <citation type="submission" date="2019-02" db="EMBL/GenBank/DDBJ databases">
        <authorList>
            <person name="Li S.-H."/>
        </authorList>
    </citation>
    <scope>NUCLEOTIDE SEQUENCE</scope>
    <source>
        <strain evidence="11">IMCC14734</strain>
    </source>
</reference>
<keyword evidence="7 9" id="KW-0173">Coenzyme A biosynthesis</keyword>